<evidence type="ECO:0000313" key="12">
    <source>
        <dbReference type="Proteomes" id="UP001565474"/>
    </source>
</evidence>
<dbReference type="GO" id="GO:0005886">
    <property type="term" value="C:plasma membrane"/>
    <property type="evidence" value="ECO:0007669"/>
    <property type="project" value="TreeGrafter"/>
</dbReference>
<dbReference type="EMBL" id="FMAE01000002">
    <property type="protein sequence ID" value="SCB14944.1"/>
    <property type="molecule type" value="Genomic_DNA"/>
</dbReference>
<evidence type="ECO:0000313" key="11">
    <source>
        <dbReference type="Proteomes" id="UP000183174"/>
    </source>
</evidence>
<dbReference type="OrthoDB" id="9793828at2"/>
<dbReference type="RefSeq" id="WP_036008808.1">
    <property type="nucleotide sequence ID" value="NZ_CP104173.1"/>
</dbReference>
<dbReference type="InterPro" id="IPR006214">
    <property type="entry name" value="Bax_inhibitor_1-related"/>
</dbReference>
<keyword evidence="12" id="KW-1185">Reference proteome</keyword>
<keyword evidence="4 6" id="KW-1133">Transmembrane helix</keyword>
<feature type="transmembrane region" description="Helical" evidence="6">
    <location>
        <begin position="115"/>
        <end position="134"/>
    </location>
</feature>
<dbReference type="PANTHER" id="PTHR23291:SF50">
    <property type="entry name" value="PROTEIN LIFEGUARD 4"/>
    <property type="match status" value="1"/>
</dbReference>
<feature type="transmembrane region" description="Helical" evidence="6">
    <location>
        <begin position="171"/>
        <end position="190"/>
    </location>
</feature>
<evidence type="ECO:0000256" key="4">
    <source>
        <dbReference type="ARBA" id="ARBA00022989"/>
    </source>
</evidence>
<dbReference type="Proteomes" id="UP000051380">
    <property type="component" value="Unassembled WGS sequence"/>
</dbReference>
<sequence>MSDLDRNYASPFGRAAGRVDAATVDAGLRAYMLRIYNYMSIGLAITGLAALGVYMAAVTDVPTADAVRVGKVFLTPFGYAMFVSPLKWLFILAPLAMVFVISAGINRLAPSTAQILFWVFAALMGISLSSIFLVFTHTSIVRVFFITAATFGALSLYGYTTKRDLTGMGSFLFMGLIGIVLASLVNLFLASSMLQFIVSVVGVLVFSGLTAWDTQRLKNDYIYGYASAGGDVAERSAITGALSLYLNFINLFTLLLQLLGQRE</sequence>
<evidence type="ECO:0000256" key="6">
    <source>
        <dbReference type="RuleBase" id="RU004379"/>
    </source>
</evidence>
<comment type="similarity">
    <text evidence="2 6">Belongs to the BI1 family.</text>
</comment>
<feature type="transmembrane region" description="Helical" evidence="6">
    <location>
        <begin position="35"/>
        <end position="57"/>
    </location>
</feature>
<feature type="transmembrane region" description="Helical" evidence="6">
    <location>
        <begin position="77"/>
        <end position="103"/>
    </location>
</feature>
<evidence type="ECO:0000256" key="3">
    <source>
        <dbReference type="ARBA" id="ARBA00022692"/>
    </source>
</evidence>
<dbReference type="Proteomes" id="UP001565474">
    <property type="component" value="Unassembled WGS sequence"/>
</dbReference>
<dbReference type="PANTHER" id="PTHR23291">
    <property type="entry name" value="BAX INHIBITOR-RELATED"/>
    <property type="match status" value="1"/>
</dbReference>
<dbReference type="AlphaFoldDB" id="A0A0R3CRQ5"/>
<feature type="transmembrane region" description="Helical" evidence="6">
    <location>
        <begin position="242"/>
        <end position="260"/>
    </location>
</feature>
<evidence type="ECO:0000313" key="8">
    <source>
        <dbReference type="EMBL" id="MEY9471159.1"/>
    </source>
</evidence>
<dbReference type="Pfam" id="PF01027">
    <property type="entry name" value="Bax1-I"/>
    <property type="match status" value="1"/>
</dbReference>
<evidence type="ECO:0000256" key="2">
    <source>
        <dbReference type="ARBA" id="ARBA00010350"/>
    </source>
</evidence>
<gene>
    <name evidence="8" type="ORF">ABH992_003558</name>
    <name evidence="7" type="ORF">AOQ72_11075</name>
    <name evidence="9" type="ORF">GA0061099_100272</name>
</gene>
<evidence type="ECO:0000256" key="1">
    <source>
        <dbReference type="ARBA" id="ARBA00004141"/>
    </source>
</evidence>
<feature type="transmembrane region" description="Helical" evidence="6">
    <location>
        <begin position="140"/>
        <end position="159"/>
    </location>
</feature>
<proteinExistence type="inferred from homology"/>
<dbReference type="GeneID" id="93181090"/>
<protein>
    <submittedName>
        <fullName evidence="8">FtsH-binding integral membrane protein</fullName>
    </submittedName>
</protein>
<dbReference type="STRING" id="108015.GA0061099_100272"/>
<feature type="transmembrane region" description="Helical" evidence="6">
    <location>
        <begin position="196"/>
        <end position="212"/>
    </location>
</feature>
<reference evidence="8 12" key="3">
    <citation type="submission" date="2024-07" db="EMBL/GenBank/DDBJ databases">
        <title>Genomic Encyclopedia of Type Strains, Phase V (KMG-V): Genome sequencing to study the core and pangenomes of soil and plant-associated prokaryotes.</title>
        <authorList>
            <person name="Whitman W."/>
        </authorList>
    </citation>
    <scope>NUCLEOTIDE SEQUENCE [LARGE SCALE GENOMIC DNA]</scope>
    <source>
        <strain evidence="8 12">USDA 222</strain>
    </source>
</reference>
<evidence type="ECO:0000256" key="5">
    <source>
        <dbReference type="ARBA" id="ARBA00023136"/>
    </source>
</evidence>
<dbReference type="EMBL" id="LJYF01000007">
    <property type="protein sequence ID" value="KRQ00423.1"/>
    <property type="molecule type" value="Genomic_DNA"/>
</dbReference>
<evidence type="ECO:0000313" key="10">
    <source>
        <dbReference type="Proteomes" id="UP000051380"/>
    </source>
</evidence>
<accession>A0A0R3CRQ5</accession>
<evidence type="ECO:0000313" key="9">
    <source>
        <dbReference type="EMBL" id="SCB14944.1"/>
    </source>
</evidence>
<reference evidence="7 10" key="1">
    <citation type="submission" date="2015-09" db="EMBL/GenBank/DDBJ databases">
        <title>Draft Genome Sequence of the Strain BR 3267 (Bradyrhizobium yuanmingense) recommended as inoculant for cowpea in Brazil.</title>
        <authorList>
            <person name="Simoes-Araujo J.L."/>
            <person name="Zilli J.E."/>
        </authorList>
    </citation>
    <scope>NUCLEOTIDE SEQUENCE [LARGE SCALE GENOMIC DNA]</scope>
    <source>
        <strain evidence="7 10">BR3267</strain>
    </source>
</reference>
<dbReference type="EMBL" id="JBGBZN010000002">
    <property type="protein sequence ID" value="MEY9471159.1"/>
    <property type="molecule type" value="Genomic_DNA"/>
</dbReference>
<name>A0A0R3CRQ5_9BRAD</name>
<keyword evidence="3 6" id="KW-0812">Transmembrane</keyword>
<comment type="subcellular location">
    <subcellularLocation>
        <location evidence="1">Membrane</location>
        <topology evidence="1">Multi-pass membrane protein</topology>
    </subcellularLocation>
</comment>
<evidence type="ECO:0000313" key="7">
    <source>
        <dbReference type="EMBL" id="KRQ00423.1"/>
    </source>
</evidence>
<keyword evidence="5 6" id="KW-0472">Membrane</keyword>
<dbReference type="Proteomes" id="UP000183174">
    <property type="component" value="Unassembled WGS sequence"/>
</dbReference>
<dbReference type="CDD" id="cd10432">
    <property type="entry name" value="BI-1-like_bacterial"/>
    <property type="match status" value="1"/>
</dbReference>
<organism evidence="7 10">
    <name type="scientific">Bradyrhizobium yuanmingense</name>
    <dbReference type="NCBI Taxonomy" id="108015"/>
    <lineage>
        <taxon>Bacteria</taxon>
        <taxon>Pseudomonadati</taxon>
        <taxon>Pseudomonadota</taxon>
        <taxon>Alphaproteobacteria</taxon>
        <taxon>Hyphomicrobiales</taxon>
        <taxon>Nitrobacteraceae</taxon>
        <taxon>Bradyrhizobium</taxon>
    </lineage>
</organism>
<reference evidence="9 11" key="2">
    <citation type="submission" date="2016-08" db="EMBL/GenBank/DDBJ databases">
        <authorList>
            <person name="Seilhamer J.J."/>
        </authorList>
    </citation>
    <scope>NUCLEOTIDE SEQUENCE [LARGE SCALE GENOMIC DNA]</scope>
    <source>
        <strain evidence="9 11">CCBAU 10071</strain>
    </source>
</reference>